<dbReference type="Pfam" id="PF13489">
    <property type="entry name" value="Methyltransf_23"/>
    <property type="match status" value="1"/>
</dbReference>
<dbReference type="SUPFAM" id="SSF53335">
    <property type="entry name" value="S-adenosyl-L-methionine-dependent methyltransferases"/>
    <property type="match status" value="1"/>
</dbReference>
<dbReference type="Proteomes" id="UP000092177">
    <property type="component" value="Chromosome 10"/>
</dbReference>
<keyword evidence="4" id="KW-1185">Reference proteome</keyword>
<keyword evidence="3" id="KW-0808">Transferase</keyword>
<evidence type="ECO:0000313" key="3">
    <source>
        <dbReference type="EMBL" id="OBR02522.1"/>
    </source>
</evidence>
<dbReference type="OrthoDB" id="2013972at2759"/>
<protein>
    <submittedName>
        <fullName evidence="3">Methyltransferase domain-containing protein</fullName>
    </submittedName>
</protein>
<proteinExistence type="inferred from homology"/>
<dbReference type="AlphaFoldDB" id="A0A1B7XRX3"/>
<dbReference type="Gene3D" id="3.40.50.150">
    <property type="entry name" value="Vaccinia Virus protein VP39"/>
    <property type="match status" value="1"/>
</dbReference>
<evidence type="ECO:0000256" key="2">
    <source>
        <dbReference type="SAM" id="MobiDB-lite"/>
    </source>
</evidence>
<dbReference type="RefSeq" id="XP_018151040.1">
    <property type="nucleotide sequence ID" value="XM_018308722.1"/>
</dbReference>
<comment type="similarity">
    <text evidence="1">Belongs to the methyltransferase superfamily. LaeA methyltransferase family.</text>
</comment>
<dbReference type="GO" id="GO:0032259">
    <property type="term" value="P:methylation"/>
    <property type="evidence" value="ECO:0007669"/>
    <property type="project" value="UniProtKB-KW"/>
</dbReference>
<gene>
    <name evidence="3" type="ORF">CH63R_13748</name>
</gene>
<reference evidence="4" key="1">
    <citation type="journal article" date="2017" name="BMC Genomics">
        <title>Gapless genome assembly of Colletotrichum higginsianum reveals chromosome structure and association of transposable elements with secondary metabolite gene clusters.</title>
        <authorList>
            <person name="Dallery J.-F."/>
            <person name="Lapalu N."/>
            <person name="Zampounis A."/>
            <person name="Pigne S."/>
            <person name="Luyten I."/>
            <person name="Amselem J."/>
            <person name="Wittenberg A.H.J."/>
            <person name="Zhou S."/>
            <person name="de Queiroz M.V."/>
            <person name="Robin G.P."/>
            <person name="Auger A."/>
            <person name="Hainaut M."/>
            <person name="Henrissat B."/>
            <person name="Kim K.-T."/>
            <person name="Lee Y.-H."/>
            <person name="Lespinet O."/>
            <person name="Schwartz D.C."/>
            <person name="Thon M.R."/>
            <person name="O'Connell R.J."/>
        </authorList>
    </citation>
    <scope>NUCLEOTIDE SEQUENCE [LARGE SCALE GENOMIC DNA]</scope>
    <source>
        <strain evidence="4">IMI 349063</strain>
    </source>
</reference>
<dbReference type="PANTHER" id="PTHR43591:SF24">
    <property type="entry name" value="2-METHOXY-6-POLYPRENYL-1,4-BENZOQUINOL METHYLASE, MITOCHONDRIAL"/>
    <property type="match status" value="1"/>
</dbReference>
<dbReference type="KEGG" id="chig:CH63R_13748"/>
<keyword evidence="3" id="KW-0489">Methyltransferase</keyword>
<dbReference type="EMBL" id="LTAN01000010">
    <property type="protein sequence ID" value="OBR02522.1"/>
    <property type="molecule type" value="Genomic_DNA"/>
</dbReference>
<comment type="caution">
    <text evidence="3">The sequence shown here is derived from an EMBL/GenBank/DDBJ whole genome shotgun (WGS) entry which is preliminary data.</text>
</comment>
<dbReference type="CDD" id="cd02440">
    <property type="entry name" value="AdoMet_MTases"/>
    <property type="match status" value="1"/>
</dbReference>
<evidence type="ECO:0000256" key="1">
    <source>
        <dbReference type="ARBA" id="ARBA00038158"/>
    </source>
</evidence>
<dbReference type="GeneID" id="28872829"/>
<evidence type="ECO:0000313" key="4">
    <source>
        <dbReference type="Proteomes" id="UP000092177"/>
    </source>
</evidence>
<sequence>MSTPPQNVVVEPDDFNDNDSSLGDDGTSSTASLNSSILDYRKENGRTYHRYRDGNLQHHIFDLSFDGKLGLAPPNDPDAKVGRVLDLGTGTGIWAMDYGDDHPGAEVGIITTVAADRRHWCRPVTHAAAVVRVIRLAIGTTRKRPLTGVYSVPPNVKFEIDDIEDSWTYSQPFDYVHSRMMNTSISNWEEYLRQSFKYLNPGGWLELQEFALPVSDDDTLTEEHALYQSMKYLGEAAAKTNRAFVDLDALKPMMEAAGFVDVAEMRFKWPSNTWPRHPKFKELGAWNYENITTGLQGFLMAALTRGLGWRADEVNVLAAQARKDVGDKSIHAYWPMIVVYGRKPAAG</sequence>
<dbReference type="GO" id="GO:0008168">
    <property type="term" value="F:methyltransferase activity"/>
    <property type="evidence" value="ECO:0007669"/>
    <property type="project" value="UniProtKB-KW"/>
</dbReference>
<feature type="compositionally biased region" description="Low complexity" evidence="2">
    <location>
        <begin position="18"/>
        <end position="30"/>
    </location>
</feature>
<dbReference type="VEuPathDB" id="FungiDB:CH63R_13748"/>
<name>A0A1B7XRX3_COLHI</name>
<accession>A0A1B7XRX3</accession>
<dbReference type="InterPro" id="IPR029063">
    <property type="entry name" value="SAM-dependent_MTases_sf"/>
</dbReference>
<organism evidence="3 4">
    <name type="scientific">Colletotrichum higginsianum (strain IMI 349063)</name>
    <name type="common">Crucifer anthracnose fungus</name>
    <dbReference type="NCBI Taxonomy" id="759273"/>
    <lineage>
        <taxon>Eukaryota</taxon>
        <taxon>Fungi</taxon>
        <taxon>Dikarya</taxon>
        <taxon>Ascomycota</taxon>
        <taxon>Pezizomycotina</taxon>
        <taxon>Sordariomycetes</taxon>
        <taxon>Hypocreomycetidae</taxon>
        <taxon>Glomerellales</taxon>
        <taxon>Glomerellaceae</taxon>
        <taxon>Colletotrichum</taxon>
        <taxon>Colletotrichum destructivum species complex</taxon>
    </lineage>
</organism>
<feature type="region of interest" description="Disordered" evidence="2">
    <location>
        <begin position="1"/>
        <end position="30"/>
    </location>
</feature>
<dbReference type="PANTHER" id="PTHR43591">
    <property type="entry name" value="METHYLTRANSFERASE"/>
    <property type="match status" value="1"/>
</dbReference>